<evidence type="ECO:0000256" key="2">
    <source>
        <dbReference type="ARBA" id="ARBA00023136"/>
    </source>
</evidence>
<dbReference type="AlphaFoldDB" id="A0A1G9RN09"/>
<dbReference type="EMBL" id="FNHH01000008">
    <property type="protein sequence ID" value="SDM24623.1"/>
    <property type="molecule type" value="Genomic_DNA"/>
</dbReference>
<reference evidence="5" key="1">
    <citation type="submission" date="2016-10" db="EMBL/GenBank/DDBJ databases">
        <authorList>
            <person name="Varghese N."/>
            <person name="Submissions S."/>
        </authorList>
    </citation>
    <scope>NUCLEOTIDE SEQUENCE [LARGE SCALE GENOMIC DNA]</scope>
    <source>
        <strain evidence="5">DSM 24536</strain>
    </source>
</reference>
<evidence type="ECO:0000313" key="5">
    <source>
        <dbReference type="Proteomes" id="UP000199226"/>
    </source>
</evidence>
<name>A0A1G9RN09_9SPHI</name>
<evidence type="ECO:0000313" key="4">
    <source>
        <dbReference type="EMBL" id="SDM24623.1"/>
    </source>
</evidence>
<sequence length="218" mass="24234">MPYRVILVGASGLIGSNLLSELIRSEAISEILLVLRRSTGISNPKVKELILNFDELNTYSSEIQGDIIYSCLGTTKSETPDPALYRKIDLEYPLNLAKFGLQNGVSQFHIISSLGADAESSNSYLKLKGELEQELKKLNIPSLHIYQPSFLIGERKENRLADKIMKPISSLIDPLLIGPLKKYRSIKAADVAKVMLNQSIKDLKGTFIYPSIQIQELA</sequence>
<dbReference type="InterPro" id="IPR036291">
    <property type="entry name" value="NAD(P)-bd_dom_sf"/>
</dbReference>
<organism evidence="4 5">
    <name type="scientific">Daejeonella rubra</name>
    <dbReference type="NCBI Taxonomy" id="990371"/>
    <lineage>
        <taxon>Bacteria</taxon>
        <taxon>Pseudomonadati</taxon>
        <taxon>Bacteroidota</taxon>
        <taxon>Sphingobacteriia</taxon>
        <taxon>Sphingobacteriales</taxon>
        <taxon>Sphingobacteriaceae</taxon>
        <taxon>Daejeonella</taxon>
    </lineage>
</organism>
<feature type="domain" description="NAD-dependent epimerase/dehydratase" evidence="3">
    <location>
        <begin position="5"/>
        <end position="116"/>
    </location>
</feature>
<evidence type="ECO:0000259" key="3">
    <source>
        <dbReference type="Pfam" id="PF01370"/>
    </source>
</evidence>
<dbReference type="RefSeq" id="WP_090703189.1">
    <property type="nucleotide sequence ID" value="NZ_FNHH01000008.1"/>
</dbReference>
<dbReference type="PANTHER" id="PTHR14097:SF7">
    <property type="entry name" value="OXIDOREDUCTASE HTATIP2"/>
    <property type="match status" value="1"/>
</dbReference>
<comment type="subcellular location">
    <subcellularLocation>
        <location evidence="1">Membrane</location>
    </subcellularLocation>
</comment>
<protein>
    <submittedName>
        <fullName evidence="4">NAD dependent epimerase/dehydratase family protein</fullName>
    </submittedName>
</protein>
<gene>
    <name evidence="4" type="ORF">SAMN05421813_10885</name>
</gene>
<dbReference type="SUPFAM" id="SSF51735">
    <property type="entry name" value="NAD(P)-binding Rossmann-fold domains"/>
    <property type="match status" value="1"/>
</dbReference>
<dbReference type="PANTHER" id="PTHR14097">
    <property type="entry name" value="OXIDOREDUCTASE HTATIP2"/>
    <property type="match status" value="1"/>
</dbReference>
<accession>A0A1G9RN09</accession>
<dbReference type="GO" id="GO:0016020">
    <property type="term" value="C:membrane"/>
    <property type="evidence" value="ECO:0007669"/>
    <property type="project" value="UniProtKB-SubCell"/>
</dbReference>
<dbReference type="Pfam" id="PF01370">
    <property type="entry name" value="Epimerase"/>
    <property type="match status" value="1"/>
</dbReference>
<dbReference type="STRING" id="990371.SAMN05421813_10885"/>
<keyword evidence="5" id="KW-1185">Reference proteome</keyword>
<keyword evidence="2" id="KW-0472">Membrane</keyword>
<proteinExistence type="predicted"/>
<dbReference type="OrthoDB" id="9798632at2"/>
<dbReference type="Proteomes" id="UP000199226">
    <property type="component" value="Unassembled WGS sequence"/>
</dbReference>
<evidence type="ECO:0000256" key="1">
    <source>
        <dbReference type="ARBA" id="ARBA00004370"/>
    </source>
</evidence>
<dbReference type="Gene3D" id="3.40.50.720">
    <property type="entry name" value="NAD(P)-binding Rossmann-like Domain"/>
    <property type="match status" value="1"/>
</dbReference>
<dbReference type="InterPro" id="IPR001509">
    <property type="entry name" value="Epimerase_deHydtase"/>
</dbReference>